<feature type="domain" description="STI1/HOP DP" evidence="5">
    <location>
        <begin position="81"/>
        <end position="120"/>
    </location>
</feature>
<dbReference type="PANTHER" id="PTHR22904:SF523">
    <property type="entry name" value="STRESS-INDUCED-PHOSPHOPROTEIN 1"/>
    <property type="match status" value="1"/>
</dbReference>
<dbReference type="SUPFAM" id="SSF48452">
    <property type="entry name" value="TPR-like"/>
    <property type="match status" value="1"/>
</dbReference>
<keyword evidence="2 3" id="KW-0802">TPR repeat</keyword>
<organism evidence="6 7">
    <name type="scientific">Parthenolecanium corni</name>
    <dbReference type="NCBI Taxonomy" id="536013"/>
    <lineage>
        <taxon>Eukaryota</taxon>
        <taxon>Metazoa</taxon>
        <taxon>Ecdysozoa</taxon>
        <taxon>Arthropoda</taxon>
        <taxon>Hexapoda</taxon>
        <taxon>Insecta</taxon>
        <taxon>Pterygota</taxon>
        <taxon>Neoptera</taxon>
        <taxon>Paraneoptera</taxon>
        <taxon>Hemiptera</taxon>
        <taxon>Sternorrhyncha</taxon>
        <taxon>Coccoidea</taxon>
        <taxon>Coccidae</taxon>
        <taxon>Parthenolecanium</taxon>
    </lineage>
</organism>
<evidence type="ECO:0000313" key="7">
    <source>
        <dbReference type="Proteomes" id="UP001367676"/>
    </source>
</evidence>
<evidence type="ECO:0000313" key="6">
    <source>
        <dbReference type="EMBL" id="KAK7602826.1"/>
    </source>
</evidence>
<evidence type="ECO:0000259" key="5">
    <source>
        <dbReference type="Pfam" id="PF17830"/>
    </source>
</evidence>
<dbReference type="PANTHER" id="PTHR22904">
    <property type="entry name" value="TPR REPEAT CONTAINING PROTEIN"/>
    <property type="match status" value="1"/>
</dbReference>
<dbReference type="Pfam" id="PF13414">
    <property type="entry name" value="TPR_11"/>
    <property type="match status" value="1"/>
</dbReference>
<comment type="caution">
    <text evidence="6">The sequence shown here is derived from an EMBL/GenBank/DDBJ whole genome shotgun (WGS) entry which is preliminary data.</text>
</comment>
<evidence type="ECO:0000256" key="4">
    <source>
        <dbReference type="SAM" id="MobiDB-lite"/>
    </source>
</evidence>
<dbReference type="Proteomes" id="UP001367676">
    <property type="component" value="Unassembled WGS sequence"/>
</dbReference>
<proteinExistence type="predicted"/>
<dbReference type="AlphaFoldDB" id="A0AAN9Y8B8"/>
<dbReference type="Pfam" id="PF17830">
    <property type="entry name" value="STI1-HOP_DP"/>
    <property type="match status" value="1"/>
</dbReference>
<name>A0AAN9Y8B8_9HEMI</name>
<accession>A0AAN9Y8B8</accession>
<reference evidence="6 7" key="1">
    <citation type="submission" date="2024-03" db="EMBL/GenBank/DDBJ databases">
        <title>Adaptation during the transition from Ophiocordyceps entomopathogen to insect associate is accompanied by gene loss and intensified selection.</title>
        <authorList>
            <person name="Ward C.M."/>
            <person name="Onetto C.A."/>
            <person name="Borneman A.R."/>
        </authorList>
    </citation>
    <scope>NUCLEOTIDE SEQUENCE [LARGE SCALE GENOMIC DNA]</scope>
    <source>
        <strain evidence="6">AWRI1</strain>
        <tissue evidence="6">Single Adult Female</tissue>
    </source>
</reference>
<dbReference type="InterPro" id="IPR041243">
    <property type="entry name" value="STI1/HOP_DP"/>
</dbReference>
<dbReference type="EMBL" id="JBBCAQ010000007">
    <property type="protein sequence ID" value="KAK7602826.1"/>
    <property type="molecule type" value="Genomic_DNA"/>
</dbReference>
<dbReference type="InterPro" id="IPR019734">
    <property type="entry name" value="TPR_rpt"/>
</dbReference>
<feature type="region of interest" description="Disordered" evidence="4">
    <location>
        <begin position="141"/>
        <end position="175"/>
    </location>
</feature>
<dbReference type="Gene3D" id="1.25.40.10">
    <property type="entry name" value="Tetratricopeptide repeat domain"/>
    <property type="match status" value="1"/>
</dbReference>
<evidence type="ECO:0000256" key="1">
    <source>
        <dbReference type="ARBA" id="ARBA00022737"/>
    </source>
</evidence>
<dbReference type="GO" id="GO:0051879">
    <property type="term" value="F:Hsp90 protein binding"/>
    <property type="evidence" value="ECO:0007669"/>
    <property type="project" value="TreeGrafter"/>
</dbReference>
<feature type="compositionally biased region" description="Basic and acidic residues" evidence="4">
    <location>
        <begin position="157"/>
        <end position="167"/>
    </location>
</feature>
<sequence length="242" mass="27542">MGAQGISLTFCGFHHHQKDEGDGSAFYSLDQFVKAAEAYKKGLQFDPTNVQMKESLEDVRKKFASDSFGPGAGFNNLFNHPNLFAKLQTDPRIKPYLNDPSFVQILNNLQRNPDSIKRSQNFDHFELTLSVLLEIDMMPGGDAIDVDSPDPPPEPEPSPKKEGKPDINENLTDDEIKAREERELGNAVYEKKYFQIAVIHYNEAIELDPKNMSYYTNKAAVYFEQKEYHKCIEQCEKVIEVG</sequence>
<dbReference type="InterPro" id="IPR011990">
    <property type="entry name" value="TPR-like_helical_dom_sf"/>
</dbReference>
<evidence type="ECO:0000256" key="3">
    <source>
        <dbReference type="PROSITE-ProRule" id="PRU00339"/>
    </source>
</evidence>
<keyword evidence="1" id="KW-0677">Repeat</keyword>
<dbReference type="Gene3D" id="1.10.260.100">
    <property type="match status" value="1"/>
</dbReference>
<dbReference type="PROSITE" id="PS50005">
    <property type="entry name" value="TPR"/>
    <property type="match status" value="2"/>
</dbReference>
<protein>
    <recommendedName>
        <fullName evidence="5">STI1/HOP DP domain-containing protein</fullName>
    </recommendedName>
</protein>
<dbReference type="SMART" id="SM00028">
    <property type="entry name" value="TPR"/>
    <property type="match status" value="3"/>
</dbReference>
<feature type="repeat" description="TPR" evidence="3">
    <location>
        <begin position="178"/>
        <end position="211"/>
    </location>
</feature>
<feature type="repeat" description="TPR" evidence="3">
    <location>
        <begin position="16"/>
        <end position="49"/>
    </location>
</feature>
<gene>
    <name evidence="6" type="ORF">V9T40_006800</name>
</gene>
<keyword evidence="7" id="KW-1185">Reference proteome</keyword>
<evidence type="ECO:0000256" key="2">
    <source>
        <dbReference type="ARBA" id="ARBA00022803"/>
    </source>
</evidence>